<dbReference type="GeneID" id="83210451"/>
<evidence type="ECO:0000313" key="8">
    <source>
        <dbReference type="EMBL" id="KAJ8661288.1"/>
    </source>
</evidence>
<dbReference type="PANTHER" id="PTHR11037">
    <property type="entry name" value="TRANSCRIPTION FACTOR CP2"/>
    <property type="match status" value="1"/>
</dbReference>
<comment type="subcellular location">
    <subcellularLocation>
        <location evidence="1">Nucleus</location>
    </subcellularLocation>
</comment>
<dbReference type="PROSITE" id="PS51968">
    <property type="entry name" value="GRH_CP2_DB"/>
    <property type="match status" value="1"/>
</dbReference>
<evidence type="ECO:0000313" key="9">
    <source>
        <dbReference type="Proteomes" id="UP001234581"/>
    </source>
</evidence>
<dbReference type="GO" id="GO:0001228">
    <property type="term" value="F:DNA-binding transcription activator activity, RNA polymerase II-specific"/>
    <property type="evidence" value="ECO:0007669"/>
    <property type="project" value="TreeGrafter"/>
</dbReference>
<dbReference type="GO" id="GO:0000978">
    <property type="term" value="F:RNA polymerase II cis-regulatory region sequence-specific DNA binding"/>
    <property type="evidence" value="ECO:0007669"/>
    <property type="project" value="TreeGrafter"/>
</dbReference>
<protein>
    <recommendedName>
        <fullName evidence="7">Grh/CP2 DB domain-containing protein</fullName>
    </recommendedName>
</protein>
<evidence type="ECO:0000256" key="4">
    <source>
        <dbReference type="ARBA" id="ARBA00023163"/>
    </source>
</evidence>
<evidence type="ECO:0000259" key="7">
    <source>
        <dbReference type="PROSITE" id="PS51968"/>
    </source>
</evidence>
<keyword evidence="2" id="KW-0805">Transcription regulation</keyword>
<keyword evidence="5" id="KW-0539">Nucleus</keyword>
<dbReference type="PANTHER" id="PTHR11037:SF20">
    <property type="entry name" value="PROTEIN GRAINYHEAD"/>
    <property type="match status" value="1"/>
</dbReference>
<dbReference type="GO" id="GO:0005634">
    <property type="term" value="C:nucleus"/>
    <property type="evidence" value="ECO:0007669"/>
    <property type="project" value="UniProtKB-SubCell"/>
</dbReference>
<dbReference type="InterPro" id="IPR040167">
    <property type="entry name" value="TF_CP2-like"/>
</dbReference>
<sequence length="514" mass="57047">MDDYTSRLQHSTFTRNETTIPYLCLNGIYATRQATAPPPFSTTTTTLDTCAAGPHPSHAQHQPPFPSSSLPLIGANMIPSPPVSCPSPANFRYDIVLEAPPAAAAQRVEESPVTYLNKNQYYCINLTDTDGYDGVVTSTLTITFHEESHRRLTANYWRFWLGQQQDPQSARALDLNVERSSGIYNVQCPEFDRVVFEWNGKRGATIHVRFNCLSTDFSRIKGVKGIPLRLHMETQIPSSTSAGAVTTPSNTYSEATYCKIKLFRDKGAERKNKDDARHLGRQLEKLRGDLGKQGGSTSIDTHPLWLAYYRSQPYTLFSEIPESVSPPHPTLSSPSDSLTTATTTLAPSPGSTPEASSPPSSSAVASPQRAPAAAAVAGIKRVRSRMDDDYVHTTTTSNEHILCDPADIDPNYVPVRKRRTAKLAFFAKFPFNELYRAIYLDELTVDDLIQQLGNKMNISLPIQHVVRRVIKKDTGSPIVVRVDDTMVQDIPEEQDMEIETQVLEDGAFTLILHY</sequence>
<keyword evidence="3" id="KW-0238">DNA-binding</keyword>
<keyword evidence="4" id="KW-0804">Transcription</keyword>
<name>A0AAD7V9V8_9FUNG</name>
<dbReference type="InterPro" id="IPR007604">
    <property type="entry name" value="CP2"/>
</dbReference>
<evidence type="ECO:0000256" key="5">
    <source>
        <dbReference type="ARBA" id="ARBA00023242"/>
    </source>
</evidence>
<dbReference type="Proteomes" id="UP001234581">
    <property type="component" value="Unassembled WGS sequence"/>
</dbReference>
<feature type="region of interest" description="Disordered" evidence="6">
    <location>
        <begin position="320"/>
        <end position="370"/>
    </location>
</feature>
<dbReference type="InterPro" id="IPR057520">
    <property type="entry name" value="GRHL1/CP2_C"/>
</dbReference>
<gene>
    <name evidence="8" type="ORF">O0I10_003038</name>
</gene>
<organism evidence="8 9">
    <name type="scientific">Lichtheimia ornata</name>
    <dbReference type="NCBI Taxonomy" id="688661"/>
    <lineage>
        <taxon>Eukaryota</taxon>
        <taxon>Fungi</taxon>
        <taxon>Fungi incertae sedis</taxon>
        <taxon>Mucoromycota</taxon>
        <taxon>Mucoromycotina</taxon>
        <taxon>Mucoromycetes</taxon>
        <taxon>Mucorales</taxon>
        <taxon>Lichtheimiaceae</taxon>
        <taxon>Lichtheimia</taxon>
    </lineage>
</organism>
<comment type="caution">
    <text evidence="8">The sequence shown here is derived from an EMBL/GenBank/DDBJ whole genome shotgun (WGS) entry which is preliminary data.</text>
</comment>
<dbReference type="RefSeq" id="XP_058346201.1">
    <property type="nucleotide sequence ID" value="XM_058483112.1"/>
</dbReference>
<evidence type="ECO:0000256" key="6">
    <source>
        <dbReference type="SAM" id="MobiDB-lite"/>
    </source>
</evidence>
<feature type="domain" description="Grh/CP2 DB" evidence="7">
    <location>
        <begin position="89"/>
        <end position="331"/>
    </location>
</feature>
<proteinExistence type="predicted"/>
<evidence type="ECO:0000256" key="1">
    <source>
        <dbReference type="ARBA" id="ARBA00004123"/>
    </source>
</evidence>
<evidence type="ECO:0000256" key="2">
    <source>
        <dbReference type="ARBA" id="ARBA00023015"/>
    </source>
</evidence>
<dbReference type="Pfam" id="PF25416">
    <property type="entry name" value="GRHL1_C"/>
    <property type="match status" value="1"/>
</dbReference>
<dbReference type="Pfam" id="PF04516">
    <property type="entry name" value="CP2"/>
    <property type="match status" value="1"/>
</dbReference>
<accession>A0AAD7V9V8</accession>
<feature type="compositionally biased region" description="Low complexity" evidence="6">
    <location>
        <begin position="330"/>
        <end position="370"/>
    </location>
</feature>
<reference evidence="8 9" key="1">
    <citation type="submission" date="2023-03" db="EMBL/GenBank/DDBJ databases">
        <title>Genome sequence of Lichtheimia ornata CBS 291.66.</title>
        <authorList>
            <person name="Mohabir J.T."/>
            <person name="Shea T.P."/>
            <person name="Kurbessoian T."/>
            <person name="Berby B."/>
            <person name="Fontaine J."/>
            <person name="Livny J."/>
            <person name="Gnirke A."/>
            <person name="Stajich J.E."/>
            <person name="Cuomo C.A."/>
        </authorList>
    </citation>
    <scope>NUCLEOTIDE SEQUENCE [LARGE SCALE GENOMIC DNA]</scope>
    <source>
        <strain evidence="8">CBS 291.66</strain>
    </source>
</reference>
<keyword evidence="9" id="KW-1185">Reference proteome</keyword>
<dbReference type="AlphaFoldDB" id="A0AAD7V9V8"/>
<dbReference type="EMBL" id="JARTCD010000009">
    <property type="protein sequence ID" value="KAJ8661288.1"/>
    <property type="molecule type" value="Genomic_DNA"/>
</dbReference>
<evidence type="ECO:0000256" key="3">
    <source>
        <dbReference type="ARBA" id="ARBA00023125"/>
    </source>
</evidence>